<protein>
    <submittedName>
        <fullName evidence="6">CD63 antigen</fullName>
    </submittedName>
</protein>
<dbReference type="AlphaFoldDB" id="A0AAV7JCC9"/>
<organism evidence="6 7">
    <name type="scientific">Oopsacas minuta</name>
    <dbReference type="NCBI Taxonomy" id="111878"/>
    <lineage>
        <taxon>Eukaryota</taxon>
        <taxon>Metazoa</taxon>
        <taxon>Porifera</taxon>
        <taxon>Hexactinellida</taxon>
        <taxon>Hexasterophora</taxon>
        <taxon>Lyssacinosida</taxon>
        <taxon>Leucopsacidae</taxon>
        <taxon>Oopsacas</taxon>
    </lineage>
</organism>
<dbReference type="CDD" id="cd03127">
    <property type="entry name" value="tetraspanin_LEL"/>
    <property type="match status" value="1"/>
</dbReference>
<evidence type="ECO:0000256" key="4">
    <source>
        <dbReference type="ARBA" id="ARBA00023136"/>
    </source>
</evidence>
<evidence type="ECO:0000256" key="2">
    <source>
        <dbReference type="ARBA" id="ARBA00022692"/>
    </source>
</evidence>
<comment type="subcellular location">
    <subcellularLocation>
        <location evidence="1">Membrane</location>
        <topology evidence="1">Multi-pass membrane protein</topology>
    </subcellularLocation>
</comment>
<dbReference type="InterPro" id="IPR008952">
    <property type="entry name" value="Tetraspanin_EC2_sf"/>
</dbReference>
<feature type="transmembrane region" description="Helical" evidence="5">
    <location>
        <begin position="202"/>
        <end position="228"/>
    </location>
</feature>
<dbReference type="SUPFAM" id="SSF48652">
    <property type="entry name" value="Tetraspanin"/>
    <property type="match status" value="1"/>
</dbReference>
<gene>
    <name evidence="6" type="ORF">LOD99_9278</name>
</gene>
<feature type="transmembrane region" description="Helical" evidence="5">
    <location>
        <begin position="88"/>
        <end position="113"/>
    </location>
</feature>
<keyword evidence="2 5" id="KW-0812">Transmembrane</keyword>
<feature type="transmembrane region" description="Helical" evidence="5">
    <location>
        <begin position="55"/>
        <end position="76"/>
    </location>
</feature>
<evidence type="ECO:0000256" key="3">
    <source>
        <dbReference type="ARBA" id="ARBA00022989"/>
    </source>
</evidence>
<comment type="caution">
    <text evidence="6">The sequence shown here is derived from an EMBL/GenBank/DDBJ whole genome shotgun (WGS) entry which is preliminary data.</text>
</comment>
<keyword evidence="7" id="KW-1185">Reference proteome</keyword>
<dbReference type="Gene3D" id="1.10.1450.10">
    <property type="entry name" value="Tetraspanin"/>
    <property type="match status" value="1"/>
</dbReference>
<dbReference type="EMBL" id="JAKMXF010000356">
    <property type="protein sequence ID" value="KAI6646326.1"/>
    <property type="molecule type" value="Genomic_DNA"/>
</dbReference>
<proteinExistence type="predicted"/>
<evidence type="ECO:0000313" key="7">
    <source>
        <dbReference type="Proteomes" id="UP001165289"/>
    </source>
</evidence>
<keyword evidence="3 5" id="KW-1133">Transmembrane helix</keyword>
<dbReference type="GO" id="GO:0016020">
    <property type="term" value="C:membrane"/>
    <property type="evidence" value="ECO:0007669"/>
    <property type="project" value="UniProtKB-SubCell"/>
</dbReference>
<reference evidence="6 7" key="1">
    <citation type="journal article" date="2023" name="BMC Biol.">
        <title>The compact genome of the sponge Oopsacas minuta (Hexactinellida) is lacking key metazoan core genes.</title>
        <authorList>
            <person name="Santini S."/>
            <person name="Schenkelaars Q."/>
            <person name="Jourda C."/>
            <person name="Duchesne M."/>
            <person name="Belahbib H."/>
            <person name="Rocher C."/>
            <person name="Selva M."/>
            <person name="Riesgo A."/>
            <person name="Vervoort M."/>
            <person name="Leys S.P."/>
            <person name="Kodjabachian L."/>
            <person name="Le Bivic A."/>
            <person name="Borchiellini C."/>
            <person name="Claverie J.M."/>
            <person name="Renard E."/>
        </authorList>
    </citation>
    <scope>NUCLEOTIDE SEQUENCE [LARGE SCALE GENOMIC DNA]</scope>
    <source>
        <strain evidence="6">SPO-2</strain>
    </source>
</reference>
<accession>A0AAV7JCC9</accession>
<evidence type="ECO:0000256" key="1">
    <source>
        <dbReference type="ARBA" id="ARBA00004141"/>
    </source>
</evidence>
<evidence type="ECO:0000256" key="5">
    <source>
        <dbReference type="SAM" id="Phobius"/>
    </source>
</evidence>
<dbReference type="Pfam" id="PF00335">
    <property type="entry name" value="Tetraspanin"/>
    <property type="match status" value="1"/>
</dbReference>
<keyword evidence="4 5" id="KW-0472">Membrane</keyword>
<dbReference type="Proteomes" id="UP001165289">
    <property type="component" value="Unassembled WGS sequence"/>
</dbReference>
<sequence>MKKKFELTLRTTFAVTNIILAVLVILMISLASFLIADSSIFIPILNSESIIGYNISAILFVICGVMLFLVSTIGLFSSIKSRYFIISLIVYTVALVVVGLLLFSTVPITFVYYSKMNHYLANEFPVNFNISGPSPIMDIGALQSELSCCGVNGHMDYDTSIPTSCGCVKQKPKCSNSTIPGPSRYYSDSCLERLQETNQIHVWMGCIAAVILCLEISLFLLALVVIYLNYK</sequence>
<dbReference type="InterPro" id="IPR018499">
    <property type="entry name" value="Tetraspanin/Peripherin"/>
</dbReference>
<feature type="transmembrane region" description="Helical" evidence="5">
    <location>
        <begin position="12"/>
        <end position="35"/>
    </location>
</feature>
<name>A0AAV7JCC9_9METZ</name>
<evidence type="ECO:0000313" key="6">
    <source>
        <dbReference type="EMBL" id="KAI6646326.1"/>
    </source>
</evidence>